<gene>
    <name evidence="1" type="ORF">GBF38_017807</name>
</gene>
<comment type="caution">
    <text evidence="1">The sequence shown here is derived from an EMBL/GenBank/DDBJ whole genome shotgun (WGS) entry which is preliminary data.</text>
</comment>
<sequence length="144" mass="16149">MCQRQGTSWPEIVQWLWRKFNSTCDLHAWFASVSARRTEEEEEKSMTSSVTEKTEVIDQSHQGDGGAGFQLLYSWGKHWLISSTQLFLASAPPAGTMQGELPFLSSMSLLFSPKPKARCDCATETFCSSASTRAHKHTASKKER</sequence>
<name>A0ACB7F4Q6_NIBAL</name>
<proteinExistence type="predicted"/>
<accession>A0ACB7F4Q6</accession>
<evidence type="ECO:0000313" key="1">
    <source>
        <dbReference type="EMBL" id="KAG8009494.1"/>
    </source>
</evidence>
<dbReference type="EMBL" id="CM024805">
    <property type="protein sequence ID" value="KAG8009494.1"/>
    <property type="molecule type" value="Genomic_DNA"/>
</dbReference>
<dbReference type="Proteomes" id="UP000805704">
    <property type="component" value="Chromosome 17"/>
</dbReference>
<evidence type="ECO:0000313" key="2">
    <source>
        <dbReference type="Proteomes" id="UP000805704"/>
    </source>
</evidence>
<protein>
    <submittedName>
        <fullName evidence="1">Uncharacterized protein</fullName>
    </submittedName>
</protein>
<keyword evidence="2" id="KW-1185">Reference proteome</keyword>
<reference evidence="1" key="1">
    <citation type="submission" date="2020-04" db="EMBL/GenBank/DDBJ databases">
        <title>A chromosome-scale assembly and high-density genetic map of the yellow drum (Nibea albiflora) genome.</title>
        <authorList>
            <person name="Xu D."/>
            <person name="Zhang W."/>
            <person name="Chen R."/>
            <person name="Tan P."/>
            <person name="Wang L."/>
            <person name="Song H."/>
            <person name="Tian L."/>
            <person name="Zhu Q."/>
            <person name="Wang B."/>
        </authorList>
    </citation>
    <scope>NUCLEOTIDE SEQUENCE</scope>
    <source>
        <strain evidence="1">ZJHYS-2018</strain>
    </source>
</reference>
<organism evidence="1 2">
    <name type="scientific">Nibea albiflora</name>
    <name type="common">Yellow drum</name>
    <name type="synonym">Corvina albiflora</name>
    <dbReference type="NCBI Taxonomy" id="240163"/>
    <lineage>
        <taxon>Eukaryota</taxon>
        <taxon>Metazoa</taxon>
        <taxon>Chordata</taxon>
        <taxon>Craniata</taxon>
        <taxon>Vertebrata</taxon>
        <taxon>Euteleostomi</taxon>
        <taxon>Actinopterygii</taxon>
        <taxon>Neopterygii</taxon>
        <taxon>Teleostei</taxon>
        <taxon>Neoteleostei</taxon>
        <taxon>Acanthomorphata</taxon>
        <taxon>Eupercaria</taxon>
        <taxon>Sciaenidae</taxon>
        <taxon>Nibea</taxon>
    </lineage>
</organism>